<keyword evidence="2" id="KW-1185">Reference proteome</keyword>
<evidence type="ECO:0000313" key="2">
    <source>
        <dbReference type="Proteomes" id="UP000552700"/>
    </source>
</evidence>
<reference evidence="1 2" key="1">
    <citation type="submission" date="2020-08" db="EMBL/GenBank/DDBJ databases">
        <title>Genomic Encyclopedia of Type Strains, Phase IV (KMG-IV): sequencing the most valuable type-strain genomes for metagenomic binning, comparative biology and taxonomic classification.</title>
        <authorList>
            <person name="Goeker M."/>
        </authorList>
    </citation>
    <scope>NUCLEOTIDE SEQUENCE [LARGE SCALE GENOMIC DNA]</scope>
    <source>
        <strain evidence="1 2">DSM 102255</strain>
    </source>
</reference>
<organism evidence="1 2">
    <name type="scientific">Sphingobium subterraneum</name>
    <dbReference type="NCBI Taxonomy" id="627688"/>
    <lineage>
        <taxon>Bacteria</taxon>
        <taxon>Pseudomonadati</taxon>
        <taxon>Pseudomonadota</taxon>
        <taxon>Alphaproteobacteria</taxon>
        <taxon>Sphingomonadales</taxon>
        <taxon>Sphingomonadaceae</taxon>
        <taxon>Sphingobium</taxon>
    </lineage>
</organism>
<proteinExistence type="predicted"/>
<accession>A0A841IZZ9</accession>
<gene>
    <name evidence="1" type="ORF">FHS92_001411</name>
</gene>
<evidence type="ECO:0008006" key="3">
    <source>
        <dbReference type="Google" id="ProtNLM"/>
    </source>
</evidence>
<sequence>MAIFFRRFSGIRWGNPWSGDHEALSIWAQEATGRSPHCGPFCCTMLRSMGVVVVMTRFQVQAVADPQSVARIIEHFALRTLLPTKILAERDDSTLAVTIEQPGLEEATAHLILEKIRGSVLVLDASLSLLHPAEVEA</sequence>
<evidence type="ECO:0000313" key="1">
    <source>
        <dbReference type="EMBL" id="MBB6123682.1"/>
    </source>
</evidence>
<dbReference type="Proteomes" id="UP000552700">
    <property type="component" value="Unassembled WGS sequence"/>
</dbReference>
<comment type="caution">
    <text evidence="1">The sequence shown here is derived from an EMBL/GenBank/DDBJ whole genome shotgun (WGS) entry which is preliminary data.</text>
</comment>
<dbReference type="AlphaFoldDB" id="A0A841IZZ9"/>
<dbReference type="EMBL" id="JACIJP010000002">
    <property type="protein sequence ID" value="MBB6123682.1"/>
    <property type="molecule type" value="Genomic_DNA"/>
</dbReference>
<dbReference type="RefSeq" id="WP_184079045.1">
    <property type="nucleotide sequence ID" value="NZ_JACIJP010000002.1"/>
</dbReference>
<protein>
    <recommendedName>
        <fullName evidence="3">ACT domain-containing protein</fullName>
    </recommendedName>
</protein>
<name>A0A841IZZ9_9SPHN</name>